<accession>A0AC58PG98</accession>
<organism evidence="1 2">
    <name type="scientific">Camelus bactrianus</name>
    <name type="common">Bactrian camel</name>
    <dbReference type="NCBI Taxonomy" id="9837"/>
    <lineage>
        <taxon>Eukaryota</taxon>
        <taxon>Metazoa</taxon>
        <taxon>Chordata</taxon>
        <taxon>Craniata</taxon>
        <taxon>Vertebrata</taxon>
        <taxon>Euteleostomi</taxon>
        <taxon>Mammalia</taxon>
        <taxon>Eutheria</taxon>
        <taxon>Laurasiatheria</taxon>
        <taxon>Artiodactyla</taxon>
        <taxon>Tylopoda</taxon>
        <taxon>Camelidae</taxon>
        <taxon>Camelus</taxon>
    </lineage>
</organism>
<dbReference type="Proteomes" id="UP001732780">
    <property type="component" value="Chromosome 2"/>
</dbReference>
<proteinExistence type="predicted"/>
<evidence type="ECO:0000313" key="1">
    <source>
        <dbReference type="Proteomes" id="UP001732780"/>
    </source>
</evidence>
<dbReference type="RefSeq" id="XP_074209055.1">
    <property type="nucleotide sequence ID" value="XM_074352954.1"/>
</dbReference>
<sequence>MRCKEVVWSPGLRDVLREGQTWKDSTSWERVACDHRTAESFSGPASGSCSGAAGREGPGRADGSRPRATGDTGRGEPGRRGGGLRRPGGPGARLPCRAGRAVAAERPTALAARTNSVSEEFRRRPGAGDRGASGVTPAAGRGQEPGASKARGASGACALQGGAGTRPSAQPRAGRVGPRGPGGAARPEGGVPLGLGPPGPETGPPVRLRERRAPPRLWAASRARGGPREASALSARCLFRAPRRPSSGRVGNSPGRVRAGFCPVFNLSRHRPWGGSGGLRRALGVVSFAVAKPHVTKEQQNLHCPWQTGAPFRALPPEPSLSFLDVLGSVLSA</sequence>
<keyword evidence="1" id="KW-1185">Reference proteome</keyword>
<name>A0AC58PG98_CAMBA</name>
<evidence type="ECO:0000313" key="2">
    <source>
        <dbReference type="RefSeq" id="XP_074209055.1"/>
    </source>
</evidence>
<reference evidence="2" key="1">
    <citation type="submission" date="2025-08" db="UniProtKB">
        <authorList>
            <consortium name="RefSeq"/>
        </authorList>
    </citation>
    <scope>IDENTIFICATION</scope>
    <source>
        <tissue evidence="2">Blood</tissue>
    </source>
</reference>
<gene>
    <name evidence="2" type="primary">LOC141575016</name>
</gene>
<protein>
    <submittedName>
        <fullName evidence="2">Uncharacterized protein LOC141575016</fullName>
    </submittedName>
</protein>